<evidence type="ECO:0000256" key="6">
    <source>
        <dbReference type="ARBA" id="ARBA00023136"/>
    </source>
</evidence>
<dbReference type="Proteomes" id="UP001521150">
    <property type="component" value="Unassembled WGS sequence"/>
</dbReference>
<dbReference type="InterPro" id="IPR050171">
    <property type="entry name" value="MFS_Transporters"/>
</dbReference>
<reference evidence="8 9" key="1">
    <citation type="submission" date="2021-12" db="EMBL/GenBank/DDBJ databases">
        <title>Genome sequence of Kibdelosporangium philippinense ATCC 49844.</title>
        <authorList>
            <person name="Fedorov E.A."/>
            <person name="Omeragic M."/>
            <person name="Shalygina K.F."/>
            <person name="Maclea K.S."/>
        </authorList>
    </citation>
    <scope>NUCLEOTIDE SEQUENCE [LARGE SCALE GENOMIC DNA]</scope>
    <source>
        <strain evidence="8 9">ATCC 49844</strain>
    </source>
</reference>
<keyword evidence="6 7" id="KW-0472">Membrane</keyword>
<feature type="transmembrane region" description="Helical" evidence="7">
    <location>
        <begin position="201"/>
        <end position="226"/>
    </location>
</feature>
<feature type="transmembrane region" description="Helical" evidence="7">
    <location>
        <begin position="93"/>
        <end position="115"/>
    </location>
</feature>
<dbReference type="PANTHER" id="PTHR23517">
    <property type="entry name" value="RESISTANCE PROTEIN MDTM, PUTATIVE-RELATED-RELATED"/>
    <property type="match status" value="1"/>
</dbReference>
<feature type="transmembrane region" description="Helical" evidence="7">
    <location>
        <begin position="293"/>
        <end position="314"/>
    </location>
</feature>
<dbReference type="EMBL" id="JAJVCN010000001">
    <property type="protein sequence ID" value="MCE7002400.1"/>
    <property type="molecule type" value="Genomic_DNA"/>
</dbReference>
<feature type="transmembrane region" description="Helical" evidence="7">
    <location>
        <begin position="268"/>
        <end position="287"/>
    </location>
</feature>
<feature type="transmembrane region" description="Helical" evidence="7">
    <location>
        <begin position="7"/>
        <end position="29"/>
    </location>
</feature>
<evidence type="ECO:0000256" key="2">
    <source>
        <dbReference type="ARBA" id="ARBA00022448"/>
    </source>
</evidence>
<keyword evidence="5 7" id="KW-1133">Transmembrane helix</keyword>
<dbReference type="Gene3D" id="1.20.1250.20">
    <property type="entry name" value="MFS general substrate transporter like domains"/>
    <property type="match status" value="1"/>
</dbReference>
<dbReference type="Pfam" id="PF07690">
    <property type="entry name" value="MFS_1"/>
    <property type="match status" value="1"/>
</dbReference>
<feature type="transmembrane region" description="Helical" evidence="7">
    <location>
        <begin position="35"/>
        <end position="55"/>
    </location>
</feature>
<evidence type="ECO:0000256" key="7">
    <source>
        <dbReference type="SAM" id="Phobius"/>
    </source>
</evidence>
<feature type="transmembrane region" description="Helical" evidence="7">
    <location>
        <begin position="160"/>
        <end position="180"/>
    </location>
</feature>
<keyword evidence="9" id="KW-1185">Reference proteome</keyword>
<evidence type="ECO:0000256" key="1">
    <source>
        <dbReference type="ARBA" id="ARBA00004651"/>
    </source>
</evidence>
<keyword evidence="4 7" id="KW-0812">Transmembrane</keyword>
<dbReference type="InterPro" id="IPR011701">
    <property type="entry name" value="MFS"/>
</dbReference>
<keyword evidence="3" id="KW-1003">Cell membrane</keyword>
<name>A0ABS8Z3L5_9PSEU</name>
<comment type="caution">
    <text evidence="8">The sequence shown here is derived from an EMBL/GenBank/DDBJ whole genome shotgun (WGS) entry which is preliminary data.</text>
</comment>
<evidence type="ECO:0000313" key="8">
    <source>
        <dbReference type="EMBL" id="MCE7002400.1"/>
    </source>
</evidence>
<evidence type="ECO:0000256" key="3">
    <source>
        <dbReference type="ARBA" id="ARBA00022475"/>
    </source>
</evidence>
<dbReference type="SUPFAM" id="SSF103473">
    <property type="entry name" value="MFS general substrate transporter"/>
    <property type="match status" value="1"/>
</dbReference>
<keyword evidence="2" id="KW-0813">Transport</keyword>
<comment type="subcellular location">
    <subcellularLocation>
        <location evidence="1">Cell membrane</location>
        <topology evidence="1">Multi-pass membrane protein</topology>
    </subcellularLocation>
</comment>
<feature type="transmembrane region" description="Helical" evidence="7">
    <location>
        <begin position="335"/>
        <end position="354"/>
    </location>
</feature>
<proteinExistence type="predicted"/>
<organism evidence="8 9">
    <name type="scientific">Kibdelosporangium philippinense</name>
    <dbReference type="NCBI Taxonomy" id="211113"/>
    <lineage>
        <taxon>Bacteria</taxon>
        <taxon>Bacillati</taxon>
        <taxon>Actinomycetota</taxon>
        <taxon>Actinomycetes</taxon>
        <taxon>Pseudonocardiales</taxon>
        <taxon>Pseudonocardiaceae</taxon>
        <taxon>Kibdelosporangium</taxon>
    </lineage>
</organism>
<accession>A0ABS8Z3L5</accession>
<sequence>MVDRRRMLMLVGQGVSSVGDGMWFTIWVIYLTRVIGFPVVEVGIVTVVGGIAGIVLSYPCGMAADRFGARSTFVFLVAVRSVAMLAFCFVTDFVGLLVVAVCFMGTQSGAAGVRTSMVYRMFDEPDRLAVLAQTRVVQHIAYAVGAGLGAVILAADQFYYAALVLNAFTFAVLAVLSMALPRDTPPQAKPRARGALRDPSYVAVMLTTAIPALCWAMLSTGIPLWILSRTAAPGWLSAVIVLNSSVVIACLQVPVTARASSVRWSGRAAALAAVLLAVSCLLFASAAGFGTGLAVAVLVLAGLVNVAGELYFVAARWGLALGLMDGRHAGRYQGVAAATEALVMAVGPGIVAAAVTAPGISGWLVLAGVFTATAAATPPLVSWARRSRSTSDAVR</sequence>
<evidence type="ECO:0000256" key="4">
    <source>
        <dbReference type="ARBA" id="ARBA00022692"/>
    </source>
</evidence>
<protein>
    <submittedName>
        <fullName evidence="8">MFS transporter</fullName>
    </submittedName>
</protein>
<dbReference type="InterPro" id="IPR036259">
    <property type="entry name" value="MFS_trans_sf"/>
</dbReference>
<feature type="transmembrane region" description="Helical" evidence="7">
    <location>
        <begin position="232"/>
        <end position="256"/>
    </location>
</feature>
<dbReference type="RefSeq" id="WP_233723492.1">
    <property type="nucleotide sequence ID" value="NZ_JAJVCN010000001.1"/>
</dbReference>
<dbReference type="PANTHER" id="PTHR23517:SF2">
    <property type="entry name" value="MULTIDRUG RESISTANCE PROTEIN MDTH"/>
    <property type="match status" value="1"/>
</dbReference>
<evidence type="ECO:0000256" key="5">
    <source>
        <dbReference type="ARBA" id="ARBA00022989"/>
    </source>
</evidence>
<evidence type="ECO:0000313" key="9">
    <source>
        <dbReference type="Proteomes" id="UP001521150"/>
    </source>
</evidence>
<gene>
    <name evidence="8" type="ORF">LWC34_06075</name>
</gene>
<feature type="transmembrane region" description="Helical" evidence="7">
    <location>
        <begin position="360"/>
        <end position="381"/>
    </location>
</feature>